<comment type="caution">
    <text evidence="2">The sequence shown here is derived from an EMBL/GenBank/DDBJ whole genome shotgun (WGS) entry which is preliminary data.</text>
</comment>
<feature type="region of interest" description="Disordered" evidence="1">
    <location>
        <begin position="187"/>
        <end position="218"/>
    </location>
</feature>
<feature type="compositionally biased region" description="Basic residues" evidence="1">
    <location>
        <begin position="187"/>
        <end position="206"/>
    </location>
</feature>
<reference evidence="2 3" key="1">
    <citation type="submission" date="2023-02" db="EMBL/GenBank/DDBJ databases">
        <title>LHISI_Scaffold_Assembly.</title>
        <authorList>
            <person name="Stuart O.P."/>
            <person name="Cleave R."/>
            <person name="Magrath M.J.L."/>
            <person name="Mikheyev A.S."/>
        </authorList>
    </citation>
    <scope>NUCLEOTIDE SEQUENCE [LARGE SCALE GENOMIC DNA]</scope>
    <source>
        <strain evidence="2">Daus_M_001</strain>
        <tissue evidence="2">Leg muscle</tissue>
    </source>
</reference>
<gene>
    <name evidence="2" type="ORF">PR048_013031</name>
</gene>
<feature type="region of interest" description="Disordered" evidence="1">
    <location>
        <begin position="1"/>
        <end position="22"/>
    </location>
</feature>
<keyword evidence="3" id="KW-1185">Reference proteome</keyword>
<evidence type="ECO:0000313" key="2">
    <source>
        <dbReference type="EMBL" id="KAJ8886819.1"/>
    </source>
</evidence>
<name>A0ABQ9HR18_9NEOP</name>
<organism evidence="2 3">
    <name type="scientific">Dryococelus australis</name>
    <dbReference type="NCBI Taxonomy" id="614101"/>
    <lineage>
        <taxon>Eukaryota</taxon>
        <taxon>Metazoa</taxon>
        <taxon>Ecdysozoa</taxon>
        <taxon>Arthropoda</taxon>
        <taxon>Hexapoda</taxon>
        <taxon>Insecta</taxon>
        <taxon>Pterygota</taxon>
        <taxon>Neoptera</taxon>
        <taxon>Polyneoptera</taxon>
        <taxon>Phasmatodea</taxon>
        <taxon>Verophasmatodea</taxon>
        <taxon>Anareolatae</taxon>
        <taxon>Phasmatidae</taxon>
        <taxon>Eurycanthinae</taxon>
        <taxon>Dryococelus</taxon>
    </lineage>
</organism>
<feature type="compositionally biased region" description="Basic and acidic residues" evidence="1">
    <location>
        <begin position="207"/>
        <end position="218"/>
    </location>
</feature>
<evidence type="ECO:0000256" key="1">
    <source>
        <dbReference type="SAM" id="MobiDB-lite"/>
    </source>
</evidence>
<dbReference type="EMBL" id="JARBHB010000004">
    <property type="protein sequence ID" value="KAJ8886819.1"/>
    <property type="molecule type" value="Genomic_DNA"/>
</dbReference>
<dbReference type="Proteomes" id="UP001159363">
    <property type="component" value="Chromosome X"/>
</dbReference>
<sequence length="218" mass="24861">MKGQGKPEIPKKTHQPASSSTIHTCKNLVTQLGIEPDSPCMHDIAVKLLTEGKIGEPQLSRRYSHRNMKKDAAMKEQKTAKPPIDKTAWQGESVAYHHHTRMSYNSKKYSGYSQVAKGEFDLQVQFCEAVAQRKRAPVNRKKSIKNTGATESFSHYIPRQLKHPKPYPIKTNGKLVSMTEGNVKVRHQGHAMPKNRIKPKRKKKWEWHKDFDNPSKSG</sequence>
<evidence type="ECO:0000313" key="3">
    <source>
        <dbReference type="Proteomes" id="UP001159363"/>
    </source>
</evidence>
<accession>A0ABQ9HR18</accession>
<protein>
    <submittedName>
        <fullName evidence="2">Uncharacterized protein</fullName>
    </submittedName>
</protein>
<proteinExistence type="predicted"/>